<reference evidence="3 4" key="1">
    <citation type="journal article" date="2015" name="Proc. Natl. Acad. Sci. U.S.A.">
        <title>The resurrection genome of Boea hygrometrica: A blueprint for survival of dehydration.</title>
        <authorList>
            <person name="Xiao L."/>
            <person name="Yang G."/>
            <person name="Zhang L."/>
            <person name="Yang X."/>
            <person name="Zhao S."/>
            <person name="Ji Z."/>
            <person name="Zhou Q."/>
            <person name="Hu M."/>
            <person name="Wang Y."/>
            <person name="Chen M."/>
            <person name="Xu Y."/>
            <person name="Jin H."/>
            <person name="Xiao X."/>
            <person name="Hu G."/>
            <person name="Bao F."/>
            <person name="Hu Y."/>
            <person name="Wan P."/>
            <person name="Li L."/>
            <person name="Deng X."/>
            <person name="Kuang T."/>
            <person name="Xiang C."/>
            <person name="Zhu J.K."/>
            <person name="Oliver M.J."/>
            <person name="He Y."/>
        </authorList>
    </citation>
    <scope>NUCLEOTIDE SEQUENCE [LARGE SCALE GENOMIC DNA]</scope>
    <source>
        <strain evidence="4">cv. XS01</strain>
    </source>
</reference>
<keyword evidence="1" id="KW-0812">Transmembrane</keyword>
<accession>A0A2Z7D5J9</accession>
<sequence length="208" mass="23037">MGFSNFHRFVTILILLLPIITITEADILDPYFDNICNEVQCGKGSCQSDRSYPFGFKCVCDSGWKRTRLDDSDEQDLLYLPCIIPNCSLDYSCMPAAPPAPPVPHNTSIFDPCYWIYCGEGTCTKNTTRTHICQCNTGYSNLLNISAFPCYSDCAIRADDCQRLGIRVSRSNSGSSSNSDDSGATTLPMGILSWMAMLIVPVAFIYLK</sequence>
<evidence type="ECO:0000256" key="1">
    <source>
        <dbReference type="SAM" id="Phobius"/>
    </source>
</evidence>
<feature type="transmembrane region" description="Helical" evidence="1">
    <location>
        <begin position="187"/>
        <end position="207"/>
    </location>
</feature>
<name>A0A2Z7D5J9_9LAMI</name>
<feature type="chain" id="PRO_5016415330" evidence="2">
    <location>
        <begin position="26"/>
        <end position="208"/>
    </location>
</feature>
<dbReference type="Proteomes" id="UP000250235">
    <property type="component" value="Unassembled WGS sequence"/>
</dbReference>
<feature type="signal peptide" evidence="2">
    <location>
        <begin position="1"/>
        <end position="25"/>
    </location>
</feature>
<dbReference type="OrthoDB" id="1914642at2759"/>
<evidence type="ECO:0000313" key="3">
    <source>
        <dbReference type="EMBL" id="KZV54420.1"/>
    </source>
</evidence>
<proteinExistence type="predicted"/>
<keyword evidence="1" id="KW-1133">Transmembrane helix</keyword>
<gene>
    <name evidence="3" type="ORF">F511_09735</name>
</gene>
<dbReference type="PANTHER" id="PTHR33881">
    <property type="entry name" value="NEUROGENIC LOCUS NOTCH-LIKE PROTEIN"/>
    <property type="match status" value="1"/>
</dbReference>
<dbReference type="AlphaFoldDB" id="A0A2Z7D5J9"/>
<dbReference type="EMBL" id="KQ989523">
    <property type="protein sequence ID" value="KZV54420.1"/>
    <property type="molecule type" value="Genomic_DNA"/>
</dbReference>
<evidence type="ECO:0000256" key="2">
    <source>
        <dbReference type="SAM" id="SignalP"/>
    </source>
</evidence>
<keyword evidence="2" id="KW-0732">Signal</keyword>
<evidence type="ECO:0000313" key="4">
    <source>
        <dbReference type="Proteomes" id="UP000250235"/>
    </source>
</evidence>
<keyword evidence="1" id="KW-0472">Membrane</keyword>
<protein>
    <submittedName>
        <fullName evidence="3">Uncharacterized protein</fullName>
    </submittedName>
</protein>
<keyword evidence="4" id="KW-1185">Reference proteome</keyword>
<organism evidence="3 4">
    <name type="scientific">Dorcoceras hygrometricum</name>
    <dbReference type="NCBI Taxonomy" id="472368"/>
    <lineage>
        <taxon>Eukaryota</taxon>
        <taxon>Viridiplantae</taxon>
        <taxon>Streptophyta</taxon>
        <taxon>Embryophyta</taxon>
        <taxon>Tracheophyta</taxon>
        <taxon>Spermatophyta</taxon>
        <taxon>Magnoliopsida</taxon>
        <taxon>eudicotyledons</taxon>
        <taxon>Gunneridae</taxon>
        <taxon>Pentapetalae</taxon>
        <taxon>asterids</taxon>
        <taxon>lamiids</taxon>
        <taxon>Lamiales</taxon>
        <taxon>Gesneriaceae</taxon>
        <taxon>Didymocarpoideae</taxon>
        <taxon>Trichosporeae</taxon>
        <taxon>Loxocarpinae</taxon>
        <taxon>Dorcoceras</taxon>
    </lineage>
</organism>
<dbReference type="PANTHER" id="PTHR33881:SF10">
    <property type="entry name" value="SLIT HOMOLOG 2 PROTEIN-LIKE"/>
    <property type="match status" value="1"/>
</dbReference>